<evidence type="ECO:0000313" key="2">
    <source>
        <dbReference type="EMBL" id="VDI12295.1"/>
    </source>
</evidence>
<gene>
    <name evidence="2" type="ORF">MGAL_10B062280</name>
</gene>
<dbReference type="InterPro" id="IPR027805">
    <property type="entry name" value="Transposase_HTH_dom"/>
</dbReference>
<feature type="domain" description="Transposase Helix-turn-helix" evidence="1">
    <location>
        <begin position="91"/>
        <end position="140"/>
    </location>
</feature>
<sequence length="225" mass="25813">MNSKKKRALKYIVAAIAAKRRMKKVRRNWIKPWLTRRADLGVCQTLLKELSNEDSDSFRNFLRVSPQQFAYLLDMVKDSITKCSTNMRTCITAEERLSLTLRYLATGESYRSLSYSFRIAPSTVCSIIPEVCDALYQALKDTYMKVPSTPEEWEEIATDFYENGIIRIKIQTANDAENGQDIGTGLLNVPRGGSRNSCQARQIRDEFKEYFVTTGQVPWQANVVR</sequence>
<protein>
    <recommendedName>
        <fullName evidence="1">Transposase Helix-turn-helix domain-containing protein</fullName>
    </recommendedName>
</protein>
<organism evidence="2 3">
    <name type="scientific">Mytilus galloprovincialis</name>
    <name type="common">Mediterranean mussel</name>
    <dbReference type="NCBI Taxonomy" id="29158"/>
    <lineage>
        <taxon>Eukaryota</taxon>
        <taxon>Metazoa</taxon>
        <taxon>Spiralia</taxon>
        <taxon>Lophotrochozoa</taxon>
        <taxon>Mollusca</taxon>
        <taxon>Bivalvia</taxon>
        <taxon>Autobranchia</taxon>
        <taxon>Pteriomorphia</taxon>
        <taxon>Mytilida</taxon>
        <taxon>Mytiloidea</taxon>
        <taxon>Mytilidae</taxon>
        <taxon>Mytilinae</taxon>
        <taxon>Mytilus</taxon>
    </lineage>
</organism>
<name>A0A8B6CZR5_MYTGA</name>
<reference evidence="2" key="1">
    <citation type="submission" date="2018-11" db="EMBL/GenBank/DDBJ databases">
        <authorList>
            <person name="Alioto T."/>
            <person name="Alioto T."/>
        </authorList>
    </citation>
    <scope>NUCLEOTIDE SEQUENCE</scope>
</reference>
<keyword evidence="3" id="KW-1185">Reference proteome</keyword>
<dbReference type="Proteomes" id="UP000596742">
    <property type="component" value="Unassembled WGS sequence"/>
</dbReference>
<evidence type="ECO:0000259" key="1">
    <source>
        <dbReference type="Pfam" id="PF13613"/>
    </source>
</evidence>
<dbReference type="OrthoDB" id="1681765at2759"/>
<dbReference type="Pfam" id="PF13613">
    <property type="entry name" value="HTH_Tnp_4"/>
    <property type="match status" value="1"/>
</dbReference>
<proteinExistence type="predicted"/>
<evidence type="ECO:0000313" key="3">
    <source>
        <dbReference type="Proteomes" id="UP000596742"/>
    </source>
</evidence>
<dbReference type="EMBL" id="UYJE01002615">
    <property type="protein sequence ID" value="VDI12295.1"/>
    <property type="molecule type" value="Genomic_DNA"/>
</dbReference>
<dbReference type="AlphaFoldDB" id="A0A8B6CZR5"/>
<accession>A0A8B6CZR5</accession>
<comment type="caution">
    <text evidence="2">The sequence shown here is derived from an EMBL/GenBank/DDBJ whole genome shotgun (WGS) entry which is preliminary data.</text>
</comment>